<organism evidence="1 2">
    <name type="scientific">Saccharothrix espanaensis (strain ATCC 51144 / DSM 44229 / JCM 9112 / NBRC 15066 / NRRL 15764)</name>
    <dbReference type="NCBI Taxonomy" id="1179773"/>
    <lineage>
        <taxon>Bacteria</taxon>
        <taxon>Bacillati</taxon>
        <taxon>Actinomycetota</taxon>
        <taxon>Actinomycetes</taxon>
        <taxon>Pseudonocardiales</taxon>
        <taxon>Pseudonocardiaceae</taxon>
        <taxon>Saccharothrix</taxon>
    </lineage>
</organism>
<evidence type="ECO:0000313" key="2">
    <source>
        <dbReference type="Proteomes" id="UP000006281"/>
    </source>
</evidence>
<protein>
    <submittedName>
        <fullName evidence="1">Uncharacterized protein</fullName>
    </submittedName>
</protein>
<reference evidence="1 2" key="1">
    <citation type="journal article" date="2012" name="BMC Genomics">
        <title>Complete genome sequence of Saccharothrix espanaensis DSM 44229T and comparison to the other completely sequenced Pseudonocardiaceae.</title>
        <authorList>
            <person name="Strobel T."/>
            <person name="Al-Dilaimi A."/>
            <person name="Blom J."/>
            <person name="Gessner A."/>
            <person name="Kalinowski J."/>
            <person name="Luzhetska M."/>
            <person name="Puhler A."/>
            <person name="Szczepanowski R."/>
            <person name="Bechthold A."/>
            <person name="Ruckert C."/>
        </authorList>
    </citation>
    <scope>NUCLEOTIDE SEQUENCE [LARGE SCALE GENOMIC DNA]</scope>
    <source>
        <strain evidence="2">ATCC 51144 / DSM 44229 / JCM 9112 / NBRC 15066 / NRRL 15764</strain>
    </source>
</reference>
<sequence>MPIAGARRTTYLPGKSTHPAVTAIPGEHDPATLLLICDSCGRAFDGDHPPRAWQALWARALGAGWRGRDRQIGPHSCRRCAD</sequence>
<dbReference type="STRING" id="1179773.BN6_45440"/>
<name>K0K4M2_SACES</name>
<proteinExistence type="predicted"/>
<gene>
    <name evidence="1" type="ordered locus">BN6_45440</name>
</gene>
<dbReference type="EMBL" id="HE804045">
    <property type="protein sequence ID" value="CCH31824.1"/>
    <property type="molecule type" value="Genomic_DNA"/>
</dbReference>
<accession>K0K4M2</accession>
<dbReference type="AlphaFoldDB" id="K0K4M2"/>
<dbReference type="KEGG" id="sesp:BN6_45440"/>
<dbReference type="Proteomes" id="UP000006281">
    <property type="component" value="Chromosome"/>
</dbReference>
<dbReference type="PATRIC" id="fig|1179773.3.peg.4553"/>
<dbReference type="HOGENOM" id="CLU_2556248_0_0_11"/>
<keyword evidence="2" id="KW-1185">Reference proteome</keyword>
<evidence type="ECO:0000313" key="1">
    <source>
        <dbReference type="EMBL" id="CCH31824.1"/>
    </source>
</evidence>